<reference evidence="1 2" key="1">
    <citation type="journal article" date="2016" name="Int. J. Syst. Evol. Microbiol.">
        <title>Chitinibacter fontanus sp. nov., isolated from a spring.</title>
        <authorList>
            <person name="Sheu S.Y."/>
            <person name="Li Y.S."/>
            <person name="Young C.C."/>
            <person name="Chen W.M."/>
        </authorList>
    </citation>
    <scope>NUCLEOTIDE SEQUENCE [LARGE SCALE GENOMIC DNA]</scope>
    <source>
        <strain evidence="1 2">STM-7</strain>
    </source>
</reference>
<evidence type="ECO:0000313" key="2">
    <source>
        <dbReference type="Proteomes" id="UP000510822"/>
    </source>
</evidence>
<protein>
    <submittedName>
        <fullName evidence="1">Uncharacterized protein</fullName>
    </submittedName>
</protein>
<keyword evidence="2" id="KW-1185">Reference proteome</keyword>
<dbReference type="EMBL" id="CP058952">
    <property type="protein sequence ID" value="QLI81298.1"/>
    <property type="molecule type" value="Genomic_DNA"/>
</dbReference>
<accession>A0A7D5V9D9</accession>
<proteinExistence type="predicted"/>
<gene>
    <name evidence="1" type="ORF">HZU75_07040</name>
</gene>
<dbReference type="RefSeq" id="WP_180308425.1">
    <property type="nucleotide sequence ID" value="NZ_CP058952.1"/>
</dbReference>
<sequence length="175" mass="20000">MLTIRIAIYIIFVFIISETSYANEIKKIDLKNGINFIEQKGAAIAITKSKGKFVSGSESDFFTGYFLPSGKTGEWIIIQNINKTGPASYYSNEINNMDCNTQSIAFFKRNNELLFARAERSDLERDCSIGKANIKIHFYKFTVTAEIPKFIETETKTTKNKYLDAFDALEHESWE</sequence>
<dbReference type="KEGG" id="cfon:HZU75_07040"/>
<name>A0A7D5V9D9_9NEIS</name>
<organism evidence="1 2">
    <name type="scientific">Chitinibacter fontanus</name>
    <dbReference type="NCBI Taxonomy" id="1737446"/>
    <lineage>
        <taxon>Bacteria</taxon>
        <taxon>Pseudomonadati</taxon>
        <taxon>Pseudomonadota</taxon>
        <taxon>Betaproteobacteria</taxon>
        <taxon>Neisseriales</taxon>
        <taxon>Chitinibacteraceae</taxon>
        <taxon>Chitinibacter</taxon>
    </lineage>
</organism>
<evidence type="ECO:0000313" key="1">
    <source>
        <dbReference type="EMBL" id="QLI81298.1"/>
    </source>
</evidence>
<dbReference type="Proteomes" id="UP000510822">
    <property type="component" value="Chromosome"/>
</dbReference>
<dbReference type="AlphaFoldDB" id="A0A7D5V9D9"/>